<dbReference type="Gene3D" id="3.10.20.310">
    <property type="entry name" value="membrane protein fhac"/>
    <property type="match status" value="1"/>
</dbReference>
<keyword evidence="2" id="KW-0132">Cell division</keyword>
<evidence type="ECO:0000313" key="9">
    <source>
        <dbReference type="Proteomes" id="UP000229699"/>
    </source>
</evidence>
<dbReference type="InterPro" id="IPR013685">
    <property type="entry name" value="POTRA_FtsQ_type"/>
</dbReference>
<evidence type="ECO:0000259" key="7">
    <source>
        <dbReference type="Pfam" id="PF08478"/>
    </source>
</evidence>
<evidence type="ECO:0000313" key="8">
    <source>
        <dbReference type="EMBL" id="PIP63427.1"/>
    </source>
</evidence>
<keyword evidence="1" id="KW-1003">Cell membrane</keyword>
<name>A0A2H0C0H5_9BACT</name>
<evidence type="ECO:0000256" key="5">
    <source>
        <dbReference type="ARBA" id="ARBA00023306"/>
    </source>
</evidence>
<dbReference type="Proteomes" id="UP000229699">
    <property type="component" value="Unassembled WGS sequence"/>
</dbReference>
<evidence type="ECO:0000256" key="2">
    <source>
        <dbReference type="ARBA" id="ARBA00022618"/>
    </source>
</evidence>
<reference evidence="8 9" key="1">
    <citation type="submission" date="2017-09" db="EMBL/GenBank/DDBJ databases">
        <title>Depth-based differentiation of microbial function through sediment-hosted aquifers and enrichment of novel symbionts in the deep terrestrial subsurface.</title>
        <authorList>
            <person name="Probst A.J."/>
            <person name="Ladd B."/>
            <person name="Jarett J.K."/>
            <person name="Geller-Mcgrath D.E."/>
            <person name="Sieber C.M."/>
            <person name="Emerson J.B."/>
            <person name="Anantharaman K."/>
            <person name="Thomas B.C."/>
            <person name="Malmstrom R."/>
            <person name="Stieglmeier M."/>
            <person name="Klingl A."/>
            <person name="Woyke T."/>
            <person name="Ryan C.M."/>
            <person name="Banfield J.F."/>
        </authorList>
    </citation>
    <scope>NUCLEOTIDE SEQUENCE [LARGE SCALE GENOMIC DNA]</scope>
    <source>
        <strain evidence="8">CG22_combo_CG10-13_8_21_14_all_34_12</strain>
    </source>
</reference>
<keyword evidence="4 6" id="KW-1133">Transmembrane helix</keyword>
<proteinExistence type="predicted"/>
<protein>
    <recommendedName>
        <fullName evidence="7">POTRA domain-containing protein</fullName>
    </recommendedName>
</protein>
<dbReference type="Pfam" id="PF08478">
    <property type="entry name" value="POTRA_1"/>
    <property type="match status" value="1"/>
</dbReference>
<dbReference type="AlphaFoldDB" id="A0A2H0C0H5"/>
<evidence type="ECO:0000256" key="4">
    <source>
        <dbReference type="ARBA" id="ARBA00022989"/>
    </source>
</evidence>
<evidence type="ECO:0000256" key="6">
    <source>
        <dbReference type="SAM" id="Phobius"/>
    </source>
</evidence>
<feature type="transmembrane region" description="Helical" evidence="6">
    <location>
        <begin position="35"/>
        <end position="57"/>
    </location>
</feature>
<evidence type="ECO:0000256" key="1">
    <source>
        <dbReference type="ARBA" id="ARBA00022475"/>
    </source>
</evidence>
<accession>A0A2H0C0H5</accession>
<keyword evidence="3 6" id="KW-0812">Transmembrane</keyword>
<comment type="caution">
    <text evidence="8">The sequence shown here is derived from an EMBL/GenBank/DDBJ whole genome shotgun (WGS) entry which is preliminary data.</text>
</comment>
<keyword evidence="6" id="KW-0472">Membrane</keyword>
<organism evidence="8 9">
    <name type="scientific">Candidatus Roizmanbacteria bacterium CG22_combo_CG10-13_8_21_14_all_34_12</name>
    <dbReference type="NCBI Taxonomy" id="1974860"/>
    <lineage>
        <taxon>Bacteria</taxon>
        <taxon>Candidatus Roizmaniibacteriota</taxon>
    </lineage>
</organism>
<keyword evidence="5" id="KW-0131">Cell cycle</keyword>
<sequence length="260" mass="30853">MELIIIKIILKIYQNFIKKMFQNIFLMKFLNKIKFFLIFILLCLISFSIIFFAYQFFLIKDIQLVSEQKFSLANKDELINKNLLFVNKDQIAKKIIKENFLIKTAIVDKVWPNTLKISVTFYEPCASLIVSNGFFNLSCDGRILQKLKNSQLFLPIINYYQKLNSNSFQTGDWIDYKDIKQTLFFIDKLKQINLIPLTIDIKGQDMLVFNLNDSKIIVFSNNKDKDVQDYQLELIIRQFKIEGKEFKKIDLRFNKPIISF</sequence>
<dbReference type="EMBL" id="PCTC01000055">
    <property type="protein sequence ID" value="PIP63427.1"/>
    <property type="molecule type" value="Genomic_DNA"/>
</dbReference>
<evidence type="ECO:0000256" key="3">
    <source>
        <dbReference type="ARBA" id="ARBA00022692"/>
    </source>
</evidence>
<feature type="domain" description="POTRA" evidence="7">
    <location>
        <begin position="77"/>
        <end position="120"/>
    </location>
</feature>
<gene>
    <name evidence="8" type="ORF">COW97_02590</name>
</gene>